<gene>
    <name evidence="1" type="ORF">GKD59_01345</name>
</gene>
<comment type="caution">
    <text evidence="1">The sequence shown here is derived from an EMBL/GenBank/DDBJ whole genome shotgun (WGS) entry which is preliminary data.</text>
</comment>
<evidence type="ECO:0008006" key="3">
    <source>
        <dbReference type="Google" id="ProtNLM"/>
    </source>
</evidence>
<protein>
    <recommendedName>
        <fullName evidence="3">Lanthionine synthetase C-like protein</fullName>
    </recommendedName>
</protein>
<organism evidence="1 2">
    <name type="scientific">Parabacteroides distasonis</name>
    <dbReference type="NCBI Taxonomy" id="823"/>
    <lineage>
        <taxon>Bacteria</taxon>
        <taxon>Pseudomonadati</taxon>
        <taxon>Bacteroidota</taxon>
        <taxon>Bacteroidia</taxon>
        <taxon>Bacteroidales</taxon>
        <taxon>Tannerellaceae</taxon>
        <taxon>Parabacteroides</taxon>
    </lineage>
</organism>
<evidence type="ECO:0000313" key="1">
    <source>
        <dbReference type="EMBL" id="MRY56584.1"/>
    </source>
</evidence>
<name>A0A6I2MWY2_PARDI</name>
<evidence type="ECO:0000313" key="2">
    <source>
        <dbReference type="Proteomes" id="UP000463337"/>
    </source>
</evidence>
<reference evidence="1 2" key="1">
    <citation type="journal article" date="2019" name="Nat. Med.">
        <title>A library of human gut bacterial isolates paired with longitudinal multiomics data enables mechanistic microbiome research.</title>
        <authorList>
            <person name="Poyet M."/>
            <person name="Groussin M."/>
            <person name="Gibbons S.M."/>
            <person name="Avila-Pacheco J."/>
            <person name="Jiang X."/>
            <person name="Kearney S.M."/>
            <person name="Perrotta A.R."/>
            <person name="Berdy B."/>
            <person name="Zhao S."/>
            <person name="Lieberman T.D."/>
            <person name="Swanson P.K."/>
            <person name="Smith M."/>
            <person name="Roesemann S."/>
            <person name="Alexander J.E."/>
            <person name="Rich S.A."/>
            <person name="Livny J."/>
            <person name="Vlamakis H."/>
            <person name="Clish C."/>
            <person name="Bullock K."/>
            <person name="Deik A."/>
            <person name="Scott J."/>
            <person name="Pierce K.A."/>
            <person name="Xavier R.J."/>
            <person name="Alm E.J."/>
        </authorList>
    </citation>
    <scope>NUCLEOTIDE SEQUENCE [LARGE SCALE GENOMIC DNA]</scope>
    <source>
        <strain evidence="1 2">BIOML-A41</strain>
    </source>
</reference>
<sequence length="219" mass="24762">MELSQIVDRLLLNGTLTKCPGLMHGKLGIAIFFFEYARYAGEVLFEEYAWDLIAAIQEQIHANYRPDYEKGIAGIGVGIDYLVRHGFIEAEKDLFEDFDERMYRAVMYDPFANYSRDEGLSGYGWYWLHRTASQMAGECLSLIVEQIESNNRNLSANEERDTYFFLQAYAGELESSLPLPDSEPKLISDSMGLSSGYAGNGLSMLTAIGAISDSWRRLL</sequence>
<dbReference type="AlphaFoldDB" id="A0A6I2MWY2"/>
<dbReference type="Proteomes" id="UP000463337">
    <property type="component" value="Unassembled WGS sequence"/>
</dbReference>
<dbReference type="Gene3D" id="1.50.10.20">
    <property type="match status" value="1"/>
</dbReference>
<proteinExistence type="predicted"/>
<dbReference type="EMBL" id="WKLT01000001">
    <property type="protein sequence ID" value="MRY56584.1"/>
    <property type="molecule type" value="Genomic_DNA"/>
</dbReference>
<accession>A0A6I2MWY2</accession>
<dbReference type="SUPFAM" id="SSF158745">
    <property type="entry name" value="LanC-like"/>
    <property type="match status" value="1"/>
</dbReference>